<organism evidence="5 6">
    <name type="scientific">Paludibaculum fermentans</name>
    <dbReference type="NCBI Taxonomy" id="1473598"/>
    <lineage>
        <taxon>Bacteria</taxon>
        <taxon>Pseudomonadati</taxon>
        <taxon>Acidobacteriota</taxon>
        <taxon>Terriglobia</taxon>
        <taxon>Bryobacterales</taxon>
        <taxon>Bryobacteraceae</taxon>
        <taxon>Paludibaculum</taxon>
    </lineage>
</organism>
<evidence type="ECO:0000256" key="3">
    <source>
        <dbReference type="SAM" id="SignalP"/>
    </source>
</evidence>
<dbReference type="InterPro" id="IPR050280">
    <property type="entry name" value="OMP_Chaperone_SurA"/>
</dbReference>
<gene>
    <name evidence="5" type="ORF">IRI77_01280</name>
</gene>
<feature type="domain" description="PpiC" evidence="4">
    <location>
        <begin position="177"/>
        <end position="277"/>
    </location>
</feature>
<evidence type="ECO:0000313" key="5">
    <source>
        <dbReference type="EMBL" id="QOY88622.1"/>
    </source>
</evidence>
<accession>A0A7S7NRR8</accession>
<evidence type="ECO:0000256" key="1">
    <source>
        <dbReference type="ARBA" id="ARBA00022729"/>
    </source>
</evidence>
<protein>
    <submittedName>
        <fullName evidence="5">Peptidylprolyl isomerase</fullName>
    </submittedName>
</protein>
<dbReference type="Gene3D" id="3.10.50.40">
    <property type="match status" value="1"/>
</dbReference>
<dbReference type="GO" id="GO:0003755">
    <property type="term" value="F:peptidyl-prolyl cis-trans isomerase activity"/>
    <property type="evidence" value="ECO:0007669"/>
    <property type="project" value="UniProtKB-KW"/>
</dbReference>
<dbReference type="InterPro" id="IPR000297">
    <property type="entry name" value="PPIase_PpiC"/>
</dbReference>
<keyword evidence="2 5" id="KW-0413">Isomerase</keyword>
<dbReference type="RefSeq" id="WP_194450284.1">
    <property type="nucleotide sequence ID" value="NZ_CP063849.1"/>
</dbReference>
<dbReference type="Pfam" id="PF13624">
    <property type="entry name" value="SurA_N_3"/>
    <property type="match status" value="1"/>
</dbReference>
<dbReference type="InterPro" id="IPR046357">
    <property type="entry name" value="PPIase_dom_sf"/>
</dbReference>
<proteinExistence type="predicted"/>
<dbReference type="PROSITE" id="PS50198">
    <property type="entry name" value="PPIC_PPIASE_2"/>
    <property type="match status" value="1"/>
</dbReference>
<evidence type="ECO:0000256" key="2">
    <source>
        <dbReference type="PROSITE-ProRule" id="PRU00278"/>
    </source>
</evidence>
<dbReference type="KEGG" id="pfer:IRI77_01280"/>
<dbReference type="Proteomes" id="UP000593892">
    <property type="component" value="Chromosome"/>
</dbReference>
<dbReference type="SUPFAM" id="SSF54534">
    <property type="entry name" value="FKBP-like"/>
    <property type="match status" value="1"/>
</dbReference>
<dbReference type="EMBL" id="CP063849">
    <property type="protein sequence ID" value="QOY88622.1"/>
    <property type="molecule type" value="Genomic_DNA"/>
</dbReference>
<name>A0A7S7NRR8_PALFE</name>
<evidence type="ECO:0000313" key="6">
    <source>
        <dbReference type="Proteomes" id="UP000593892"/>
    </source>
</evidence>
<dbReference type="PANTHER" id="PTHR47637">
    <property type="entry name" value="CHAPERONE SURA"/>
    <property type="match status" value="1"/>
</dbReference>
<keyword evidence="2" id="KW-0697">Rotamase</keyword>
<feature type="signal peptide" evidence="3">
    <location>
        <begin position="1"/>
        <end position="20"/>
    </location>
</feature>
<reference evidence="5 6" key="1">
    <citation type="submission" date="2020-10" db="EMBL/GenBank/DDBJ databases">
        <title>Complete genome sequence of Paludibaculum fermentans P105T, a facultatively anaerobic acidobacterium capable of dissimilatory Fe(III) reduction.</title>
        <authorList>
            <person name="Dedysh S.N."/>
            <person name="Beletsky A.V."/>
            <person name="Kulichevskaya I.S."/>
            <person name="Mardanov A.V."/>
            <person name="Ravin N.V."/>
        </authorList>
    </citation>
    <scope>NUCLEOTIDE SEQUENCE [LARGE SCALE GENOMIC DNA]</scope>
    <source>
        <strain evidence="5 6">P105</strain>
    </source>
</reference>
<dbReference type="Gene3D" id="1.10.4030.10">
    <property type="entry name" value="Porin chaperone SurA, peptide-binding domain"/>
    <property type="match status" value="1"/>
</dbReference>
<feature type="chain" id="PRO_5032300896" evidence="3">
    <location>
        <begin position="21"/>
        <end position="383"/>
    </location>
</feature>
<dbReference type="AlphaFoldDB" id="A0A7S7NRR8"/>
<keyword evidence="6" id="KW-1185">Reference proteome</keyword>
<keyword evidence="1 3" id="KW-0732">Signal</keyword>
<dbReference type="PANTHER" id="PTHR47637:SF1">
    <property type="entry name" value="CHAPERONE SURA"/>
    <property type="match status" value="1"/>
</dbReference>
<evidence type="ECO:0000259" key="4">
    <source>
        <dbReference type="PROSITE" id="PS50198"/>
    </source>
</evidence>
<sequence>MRICAFALCLGFAGLLPAMAADVSTVEVILAKVNGDIVTKADLERAKKDAASALKARGATPQQIEEALKQGEKDVLRDRIDNLLLVQRGKELNINVDSEVSKYIAGLQSETKISDPDKFQQYVREATGMTYEDFKAETTNQMLTQRVVGQEVYSKVNIPHAEIEDYYNKNKSSFIRKERVFLREILVSTEGKDEAGKAAAEKKAKDLVARARKGERFPDLIRDNSDAATAKQGGDLGGWEKSDLSAEIVNAVWEKPKGFVSDPIRVGAGWEILRVEEHFKEGQAELADVENEIKERIAGARMAPKVREYLTELRRSAFLELRDDAIDTGAAPGKDTRWENAALLKAETTTREEVAAQSRTRRLLWAFPVPGTNVGATGVSTSK</sequence>
<dbReference type="SUPFAM" id="SSF109998">
    <property type="entry name" value="Triger factor/SurA peptide-binding domain-like"/>
    <property type="match status" value="1"/>
</dbReference>
<dbReference type="InterPro" id="IPR027304">
    <property type="entry name" value="Trigger_fact/SurA_dom_sf"/>
</dbReference>
<dbReference type="Pfam" id="PF00639">
    <property type="entry name" value="Rotamase"/>
    <property type="match status" value="1"/>
</dbReference>